<feature type="region of interest" description="Disordered" evidence="2">
    <location>
        <begin position="79"/>
        <end position="103"/>
    </location>
</feature>
<accession>A0A556MY32</accession>
<dbReference type="Proteomes" id="UP000316008">
    <property type="component" value="Unassembled WGS sequence"/>
</dbReference>
<dbReference type="AlphaFoldDB" id="A0A556MY32"/>
<name>A0A556MY32_9FLAO</name>
<keyword evidence="1" id="KW-0175">Coiled coil</keyword>
<feature type="coiled-coil region" evidence="1">
    <location>
        <begin position="277"/>
        <end position="314"/>
    </location>
</feature>
<comment type="caution">
    <text evidence="3">The sequence shown here is derived from an EMBL/GenBank/DDBJ whole genome shotgun (WGS) entry which is preliminary data.</text>
</comment>
<evidence type="ECO:0000256" key="2">
    <source>
        <dbReference type="SAM" id="MobiDB-lite"/>
    </source>
</evidence>
<evidence type="ECO:0000313" key="3">
    <source>
        <dbReference type="EMBL" id="TSJ44826.1"/>
    </source>
</evidence>
<gene>
    <name evidence="3" type="ORF">FO442_09505</name>
</gene>
<sequence>MNNGKSSSLEQLLLFDNFQILGTPFKFAEVIHKREGGKWNEAQRKASELIKANAAWNYLEDLRERMSTEEQSQTTLVIEPAQTEVPNIPAEQPAQFNQEDKEQKQNENMFEENYILLTRFAPELEEELQTLTEKSILSGKSVTNQHGSTSIKSVEKDKYGYYLLLEIHESAQPQQQLLLFVSTAKKSVQVLYSENSSGKFEVYSDIYTREMVNPHQLEIQNNHLTKQLERLIGYKLSIPTIDVVPVQEETPQKETTPDEAFEKALIPYIKYDDEFKRHSNERYLDELIEKNEELEKENQELKDEVEETDEFLKKSVFPTLYSHNFKLLKVLISNFTNEILLKSFTANLVPENEHYPTFKINFDNVTDNIICDIYEVNATENVETHHCSFVIKASSQALFIGCSDQFLTLKEDMHLWDDFEVSENGLRGNSALHNFFLTLLANGYRSKISNRVYPIQIVKNAPKKTDEIETVEAVEEVRESESDGTGAVVAVLATIGLGILGFKFLK</sequence>
<keyword evidence="4" id="KW-1185">Reference proteome</keyword>
<reference evidence="3 4" key="1">
    <citation type="submission" date="2019-07" db="EMBL/GenBank/DDBJ databases">
        <authorList>
            <person name="Huq M.A."/>
        </authorList>
    </citation>
    <scope>NUCLEOTIDE SEQUENCE [LARGE SCALE GENOMIC DNA]</scope>
    <source>
        <strain evidence="3 4">MAH-3</strain>
    </source>
</reference>
<proteinExistence type="predicted"/>
<organism evidence="3 4">
    <name type="scientific">Fluviicola chungangensis</name>
    <dbReference type="NCBI Taxonomy" id="2597671"/>
    <lineage>
        <taxon>Bacteria</taxon>
        <taxon>Pseudomonadati</taxon>
        <taxon>Bacteroidota</taxon>
        <taxon>Flavobacteriia</taxon>
        <taxon>Flavobacteriales</taxon>
        <taxon>Crocinitomicaceae</taxon>
        <taxon>Fluviicola</taxon>
    </lineage>
</organism>
<evidence type="ECO:0000256" key="1">
    <source>
        <dbReference type="SAM" id="Coils"/>
    </source>
</evidence>
<protein>
    <submittedName>
        <fullName evidence="3">Uncharacterized protein</fullName>
    </submittedName>
</protein>
<dbReference type="RefSeq" id="WP_144332940.1">
    <property type="nucleotide sequence ID" value="NZ_VLPL01000004.1"/>
</dbReference>
<evidence type="ECO:0000313" key="4">
    <source>
        <dbReference type="Proteomes" id="UP000316008"/>
    </source>
</evidence>
<dbReference type="EMBL" id="VLPL01000004">
    <property type="protein sequence ID" value="TSJ44826.1"/>
    <property type="molecule type" value="Genomic_DNA"/>
</dbReference>